<feature type="compositionally biased region" description="Gly residues" evidence="1">
    <location>
        <begin position="142"/>
        <end position="152"/>
    </location>
</feature>
<dbReference type="AlphaFoldDB" id="A0A1H8M1M2"/>
<protein>
    <recommendedName>
        <fullName evidence="5">Glycine rich protein</fullName>
    </recommendedName>
</protein>
<evidence type="ECO:0008006" key="5">
    <source>
        <dbReference type="Google" id="ProtNLM"/>
    </source>
</evidence>
<feature type="compositionally biased region" description="Basic and acidic residues" evidence="1">
    <location>
        <begin position="153"/>
        <end position="164"/>
    </location>
</feature>
<dbReference type="EMBL" id="FOCL01000005">
    <property type="protein sequence ID" value="SEO11273.1"/>
    <property type="molecule type" value="Genomic_DNA"/>
</dbReference>
<evidence type="ECO:0000313" key="3">
    <source>
        <dbReference type="EMBL" id="SEO11273.1"/>
    </source>
</evidence>
<feature type="signal peptide" evidence="2">
    <location>
        <begin position="1"/>
        <end position="19"/>
    </location>
</feature>
<name>A0A1H8M1M2_9SPHI</name>
<evidence type="ECO:0000256" key="1">
    <source>
        <dbReference type="SAM" id="MobiDB-lite"/>
    </source>
</evidence>
<feature type="region of interest" description="Disordered" evidence="1">
    <location>
        <begin position="100"/>
        <end position="164"/>
    </location>
</feature>
<evidence type="ECO:0000313" key="4">
    <source>
        <dbReference type="Proteomes" id="UP000198942"/>
    </source>
</evidence>
<sequence length="164" mass="15911">MKTLTLAAVLLLAMNNVNAKSNVAKLSLKDGGSGSGSHGFTADLKGGEGTRPFKLTRSYCEGTRGGIKQESGAGSSGGGFHQISLVTNNSGAGSSAGGFHNISENEGGGGASGGGFQQNGHETSDSGGSHVGGGFRVRVQNDGGGGSSGGGFHDADEGGHTGNG</sequence>
<evidence type="ECO:0000256" key="2">
    <source>
        <dbReference type="SAM" id="SignalP"/>
    </source>
</evidence>
<accession>A0A1H8M1M2</accession>
<organism evidence="3 4">
    <name type="scientific">Mucilaginibacter gossypiicola</name>
    <dbReference type="NCBI Taxonomy" id="551995"/>
    <lineage>
        <taxon>Bacteria</taxon>
        <taxon>Pseudomonadati</taxon>
        <taxon>Bacteroidota</taxon>
        <taxon>Sphingobacteriia</taxon>
        <taxon>Sphingobacteriales</taxon>
        <taxon>Sphingobacteriaceae</taxon>
        <taxon>Mucilaginibacter</taxon>
    </lineage>
</organism>
<keyword evidence="2" id="KW-0732">Signal</keyword>
<keyword evidence="4" id="KW-1185">Reference proteome</keyword>
<reference evidence="4" key="1">
    <citation type="submission" date="2016-10" db="EMBL/GenBank/DDBJ databases">
        <authorList>
            <person name="Varghese N."/>
            <person name="Submissions S."/>
        </authorList>
    </citation>
    <scope>NUCLEOTIDE SEQUENCE [LARGE SCALE GENOMIC DNA]</scope>
    <source>
        <strain evidence="4">Gh-48</strain>
    </source>
</reference>
<proteinExistence type="predicted"/>
<feature type="compositionally biased region" description="Gly residues" evidence="1">
    <location>
        <begin position="106"/>
        <end position="117"/>
    </location>
</feature>
<feature type="chain" id="PRO_5011611248" description="Glycine rich protein" evidence="2">
    <location>
        <begin position="20"/>
        <end position="164"/>
    </location>
</feature>
<gene>
    <name evidence="3" type="ORF">SAMN05192574_105349</name>
</gene>
<dbReference type="RefSeq" id="WP_091212196.1">
    <property type="nucleotide sequence ID" value="NZ_FOCL01000005.1"/>
</dbReference>
<dbReference type="Proteomes" id="UP000198942">
    <property type="component" value="Unassembled WGS sequence"/>
</dbReference>